<dbReference type="GO" id="GO:0045936">
    <property type="term" value="P:negative regulation of phosphate metabolic process"/>
    <property type="evidence" value="ECO:0007669"/>
    <property type="project" value="InterPro"/>
</dbReference>
<protein>
    <recommendedName>
        <fullName evidence="1">PhoU domain-containing protein</fullName>
    </recommendedName>
</protein>
<accession>A0A382KZB2</accession>
<name>A0A382KZB2_9ZZZZ</name>
<dbReference type="InterPro" id="IPR038078">
    <property type="entry name" value="PhoU-like_sf"/>
</dbReference>
<reference evidence="2" key="1">
    <citation type="submission" date="2018-05" db="EMBL/GenBank/DDBJ databases">
        <authorList>
            <person name="Lanie J.A."/>
            <person name="Ng W.-L."/>
            <person name="Kazmierczak K.M."/>
            <person name="Andrzejewski T.M."/>
            <person name="Davidsen T.M."/>
            <person name="Wayne K.J."/>
            <person name="Tettelin H."/>
            <person name="Glass J.I."/>
            <person name="Rusch D."/>
            <person name="Podicherti R."/>
            <person name="Tsui H.-C.T."/>
            <person name="Winkler M.E."/>
        </authorList>
    </citation>
    <scope>NUCLEOTIDE SEQUENCE</scope>
</reference>
<dbReference type="GO" id="GO:0030643">
    <property type="term" value="P:intracellular phosphate ion homeostasis"/>
    <property type="evidence" value="ECO:0007669"/>
    <property type="project" value="InterPro"/>
</dbReference>
<dbReference type="EMBL" id="UINC01083769">
    <property type="protein sequence ID" value="SVC29800.1"/>
    <property type="molecule type" value="Genomic_DNA"/>
</dbReference>
<evidence type="ECO:0000259" key="1">
    <source>
        <dbReference type="Pfam" id="PF01895"/>
    </source>
</evidence>
<dbReference type="SUPFAM" id="SSF109755">
    <property type="entry name" value="PhoU-like"/>
    <property type="match status" value="1"/>
</dbReference>
<gene>
    <name evidence="2" type="ORF">METZ01_LOCUS282654</name>
</gene>
<proteinExistence type="predicted"/>
<organism evidence="2">
    <name type="scientific">marine metagenome</name>
    <dbReference type="NCBI Taxonomy" id="408172"/>
    <lineage>
        <taxon>unclassified sequences</taxon>
        <taxon>metagenomes</taxon>
        <taxon>ecological metagenomes</taxon>
    </lineage>
</organism>
<feature type="domain" description="PhoU" evidence="1">
    <location>
        <begin position="133"/>
        <end position="210"/>
    </location>
</feature>
<sequence>MSLFTDLLKIWRKEGLLFQAWEESLKMLELSHNMFNKAVKKSKKQESLSVLKKLKSRDKEINSYQREVRRKIITHFALEKSAHDVTSLMVLVNMIVDIERIGDYSKNILDLAINYPDTLNTKKLHNDLYDIEKAVKERFDHTIDAVKTQDIGIARRLLSGFKEHVTGASDRIVNSIIAGELKFQTGSEAAAVALYARYLKRIGSHLKNITTTIVNPIDAIGYKAKKN</sequence>
<dbReference type="PANTHER" id="PTHR42930">
    <property type="entry name" value="PHOSPHATE-SPECIFIC TRANSPORT SYSTEM ACCESSORY PROTEIN PHOU"/>
    <property type="match status" value="1"/>
</dbReference>
<evidence type="ECO:0000313" key="2">
    <source>
        <dbReference type="EMBL" id="SVC29800.1"/>
    </source>
</evidence>
<dbReference type="PANTHER" id="PTHR42930:SF3">
    <property type="entry name" value="PHOSPHATE-SPECIFIC TRANSPORT SYSTEM ACCESSORY PROTEIN PHOU"/>
    <property type="match status" value="1"/>
</dbReference>
<dbReference type="InterPro" id="IPR026022">
    <property type="entry name" value="PhoU_dom"/>
</dbReference>
<dbReference type="InterPro" id="IPR028366">
    <property type="entry name" value="PhoU"/>
</dbReference>
<dbReference type="Gene3D" id="1.20.58.220">
    <property type="entry name" value="Phosphate transport system protein phou homolog 2, domain 2"/>
    <property type="match status" value="1"/>
</dbReference>
<feature type="domain" description="PhoU" evidence="1">
    <location>
        <begin position="26"/>
        <end position="110"/>
    </location>
</feature>
<dbReference type="AlphaFoldDB" id="A0A382KZB2"/>
<dbReference type="Pfam" id="PF01895">
    <property type="entry name" value="PhoU"/>
    <property type="match status" value="2"/>
</dbReference>